<evidence type="ECO:0000256" key="7">
    <source>
        <dbReference type="ARBA" id="ARBA00023136"/>
    </source>
</evidence>
<evidence type="ECO:0000313" key="10">
    <source>
        <dbReference type="EMBL" id="BBB91879.1"/>
    </source>
</evidence>
<dbReference type="AlphaFoldDB" id="A0A348ALD1"/>
<feature type="domain" description="Glycosyltransferase RgtA/B/C/D-like" evidence="9">
    <location>
        <begin position="50"/>
        <end position="216"/>
    </location>
</feature>
<organism evidence="10 11">
    <name type="scientific">Methylomusa anaerophila</name>
    <dbReference type="NCBI Taxonomy" id="1930071"/>
    <lineage>
        <taxon>Bacteria</taxon>
        <taxon>Bacillati</taxon>
        <taxon>Bacillota</taxon>
        <taxon>Negativicutes</taxon>
        <taxon>Selenomonadales</taxon>
        <taxon>Sporomusaceae</taxon>
        <taxon>Methylomusa</taxon>
    </lineage>
</organism>
<sequence>MFYLSPSLAAAGIIAAGLIARLILAASVGLGVDESYVAAVAHQFSLSYFDHPPLHFWIIWLTAFITGSEHPVILRLPFILLFAGTSWLMYKITSRLFGKWAGVYATLLLNVSAVFSLSTGSWLLPDGPLMFFMLAAVGVLTNMLFVPGNIPSLPGWLLAGIFTGLGMLSKYHAVFIALGTLAFLLTSRERRGLLLTPGPYLAAGISFLVFLPVLVWNHDNGWVSFVFQTGRGAASGFYPAKMLGNIAGQAIWLLPWIWLPLAGIFIAGLARGPVRKRDNIIQDRTWFLCCMAFGPIVLFTLATLWGSQGLFHWQAPGYLLLFPLLGREAAVRVESGARLVRWWLKGSVAAFIVIVLIVASHTATGWLRTVAPAWFAGGDPTVEALDWREVPDIVTKAGQMTGTEVSFIASGHWIDTGKLAYALAGKYPVLCLSKEPHHFAFMHGQSEFKGKNALLIGRKSTMGEAVKEYGPYFDAVIPLGEAQIHRYGRPEVDLVLFLGRNFHGDYPLPYGRQ</sequence>
<evidence type="ECO:0000256" key="3">
    <source>
        <dbReference type="ARBA" id="ARBA00022676"/>
    </source>
</evidence>
<dbReference type="RefSeq" id="WP_158618758.1">
    <property type="nucleotide sequence ID" value="NZ_AP018449.1"/>
</dbReference>
<dbReference type="InterPro" id="IPR038731">
    <property type="entry name" value="RgtA/B/C-like"/>
</dbReference>
<keyword evidence="4 10" id="KW-0808">Transferase</keyword>
<feature type="transmembrane region" description="Helical" evidence="8">
    <location>
        <begin position="286"/>
        <end position="305"/>
    </location>
</feature>
<keyword evidence="7 8" id="KW-0472">Membrane</keyword>
<dbReference type="EMBL" id="AP018449">
    <property type="protein sequence ID" value="BBB91879.1"/>
    <property type="molecule type" value="Genomic_DNA"/>
</dbReference>
<dbReference type="GO" id="GO:0005886">
    <property type="term" value="C:plasma membrane"/>
    <property type="evidence" value="ECO:0007669"/>
    <property type="project" value="UniProtKB-SubCell"/>
</dbReference>
<name>A0A348ALD1_9FIRM</name>
<dbReference type="PANTHER" id="PTHR33908">
    <property type="entry name" value="MANNOSYLTRANSFERASE YKCB-RELATED"/>
    <property type="match status" value="1"/>
</dbReference>
<evidence type="ECO:0000313" key="11">
    <source>
        <dbReference type="Proteomes" id="UP000276437"/>
    </source>
</evidence>
<protein>
    <submittedName>
        <fullName evidence="10">Dolichyl-phosphate-mannose-protein mannosyltransferase</fullName>
    </submittedName>
</protein>
<evidence type="ECO:0000256" key="6">
    <source>
        <dbReference type="ARBA" id="ARBA00022989"/>
    </source>
</evidence>
<feature type="transmembrane region" description="Helical" evidence="8">
    <location>
        <begin position="72"/>
        <end position="90"/>
    </location>
</feature>
<accession>A0A348ALD1</accession>
<evidence type="ECO:0000256" key="8">
    <source>
        <dbReference type="SAM" id="Phobius"/>
    </source>
</evidence>
<dbReference type="GO" id="GO:0009103">
    <property type="term" value="P:lipopolysaccharide biosynthetic process"/>
    <property type="evidence" value="ECO:0007669"/>
    <property type="project" value="UniProtKB-ARBA"/>
</dbReference>
<dbReference type="Proteomes" id="UP000276437">
    <property type="component" value="Chromosome"/>
</dbReference>
<keyword evidence="3 10" id="KW-0328">Glycosyltransferase</keyword>
<keyword evidence="11" id="KW-1185">Reference proteome</keyword>
<feature type="transmembrane region" description="Helical" evidence="8">
    <location>
        <begin position="131"/>
        <end position="150"/>
    </location>
</feature>
<feature type="transmembrane region" description="Helical" evidence="8">
    <location>
        <begin position="198"/>
        <end position="216"/>
    </location>
</feature>
<evidence type="ECO:0000259" key="9">
    <source>
        <dbReference type="Pfam" id="PF13231"/>
    </source>
</evidence>
<keyword evidence="5 8" id="KW-0812">Transmembrane</keyword>
<dbReference type="PANTHER" id="PTHR33908:SF11">
    <property type="entry name" value="MEMBRANE PROTEIN"/>
    <property type="match status" value="1"/>
</dbReference>
<dbReference type="KEGG" id="mana:MAMMFC1_02564"/>
<evidence type="ECO:0000256" key="2">
    <source>
        <dbReference type="ARBA" id="ARBA00022475"/>
    </source>
</evidence>
<feature type="transmembrane region" description="Helical" evidence="8">
    <location>
        <begin position="250"/>
        <end position="274"/>
    </location>
</feature>
<comment type="subcellular location">
    <subcellularLocation>
        <location evidence="1">Cell membrane</location>
        <topology evidence="1">Multi-pass membrane protein</topology>
    </subcellularLocation>
</comment>
<evidence type="ECO:0000256" key="5">
    <source>
        <dbReference type="ARBA" id="ARBA00022692"/>
    </source>
</evidence>
<dbReference type="GO" id="GO:0016763">
    <property type="term" value="F:pentosyltransferase activity"/>
    <property type="evidence" value="ECO:0007669"/>
    <property type="project" value="TreeGrafter"/>
</dbReference>
<keyword evidence="6 8" id="KW-1133">Transmembrane helix</keyword>
<dbReference type="InterPro" id="IPR050297">
    <property type="entry name" value="LipidA_mod_glycosyltrf_83"/>
</dbReference>
<feature type="transmembrane region" description="Helical" evidence="8">
    <location>
        <begin position="156"/>
        <end position="186"/>
    </location>
</feature>
<reference evidence="10 11" key="1">
    <citation type="journal article" date="2018" name="Int. J. Syst. Evol. Microbiol.">
        <title>Methylomusa anaerophila gen. nov., sp. nov., an anaerobic methanol-utilizing bacterium isolated from a microbial fuel cell.</title>
        <authorList>
            <person name="Amano N."/>
            <person name="Yamamuro A."/>
            <person name="Miyahara M."/>
            <person name="Kouzuma A."/>
            <person name="Abe T."/>
            <person name="Watanabe K."/>
        </authorList>
    </citation>
    <scope>NUCLEOTIDE SEQUENCE [LARGE SCALE GENOMIC DNA]</scope>
    <source>
        <strain evidence="10 11">MMFC1</strain>
    </source>
</reference>
<dbReference type="Pfam" id="PF13231">
    <property type="entry name" value="PMT_2"/>
    <property type="match status" value="1"/>
</dbReference>
<proteinExistence type="predicted"/>
<gene>
    <name evidence="10" type="ORF">MAMMFC1_02564</name>
</gene>
<keyword evidence="2" id="KW-1003">Cell membrane</keyword>
<evidence type="ECO:0000256" key="4">
    <source>
        <dbReference type="ARBA" id="ARBA00022679"/>
    </source>
</evidence>
<evidence type="ECO:0000256" key="1">
    <source>
        <dbReference type="ARBA" id="ARBA00004651"/>
    </source>
</evidence>
<feature type="transmembrane region" description="Helical" evidence="8">
    <location>
        <begin position="102"/>
        <end position="124"/>
    </location>
</feature>
<dbReference type="OrthoDB" id="9811222at2"/>
<feature type="transmembrane region" description="Helical" evidence="8">
    <location>
        <begin position="342"/>
        <end position="359"/>
    </location>
</feature>